<sequence length="98" mass="10924">MAFTAGAIFYNQPANTLLVLLMGLTREEPAFDFLLPPLSARQVQMLSVAAPYFWSVFLFVLFVVFTYAVPLEFAGFIIPSSAIVCYFMLSFVSARHAT</sequence>
<keyword evidence="3" id="KW-1185">Reference proteome</keyword>
<feature type="transmembrane region" description="Helical" evidence="1">
    <location>
        <begin position="45"/>
        <end position="67"/>
    </location>
</feature>
<feature type="transmembrane region" description="Helical" evidence="1">
    <location>
        <begin position="73"/>
        <end position="92"/>
    </location>
</feature>
<protein>
    <submittedName>
        <fullName evidence="2">Uncharacterized protein</fullName>
    </submittedName>
</protein>
<dbReference type="Proteomes" id="UP001321760">
    <property type="component" value="Unassembled WGS sequence"/>
</dbReference>
<gene>
    <name evidence="2" type="ORF">QBC34DRAFT_413559</name>
</gene>
<keyword evidence="1" id="KW-0472">Membrane</keyword>
<dbReference type="AlphaFoldDB" id="A0AAV9GAW6"/>
<accession>A0AAV9GAW6</accession>
<evidence type="ECO:0000313" key="2">
    <source>
        <dbReference type="EMBL" id="KAK4445289.1"/>
    </source>
</evidence>
<keyword evidence="1" id="KW-0812">Transmembrane</keyword>
<proteinExistence type="predicted"/>
<dbReference type="EMBL" id="MU865967">
    <property type="protein sequence ID" value="KAK4445289.1"/>
    <property type="molecule type" value="Genomic_DNA"/>
</dbReference>
<name>A0AAV9GAW6_9PEZI</name>
<keyword evidence="1" id="KW-1133">Transmembrane helix</keyword>
<comment type="caution">
    <text evidence="2">The sequence shown here is derived from an EMBL/GenBank/DDBJ whole genome shotgun (WGS) entry which is preliminary data.</text>
</comment>
<evidence type="ECO:0000313" key="3">
    <source>
        <dbReference type="Proteomes" id="UP001321760"/>
    </source>
</evidence>
<organism evidence="2 3">
    <name type="scientific">Podospora aff. communis PSN243</name>
    <dbReference type="NCBI Taxonomy" id="3040156"/>
    <lineage>
        <taxon>Eukaryota</taxon>
        <taxon>Fungi</taxon>
        <taxon>Dikarya</taxon>
        <taxon>Ascomycota</taxon>
        <taxon>Pezizomycotina</taxon>
        <taxon>Sordariomycetes</taxon>
        <taxon>Sordariomycetidae</taxon>
        <taxon>Sordariales</taxon>
        <taxon>Podosporaceae</taxon>
        <taxon>Podospora</taxon>
    </lineage>
</organism>
<evidence type="ECO:0000256" key="1">
    <source>
        <dbReference type="SAM" id="Phobius"/>
    </source>
</evidence>
<reference evidence="2" key="2">
    <citation type="submission" date="2023-05" db="EMBL/GenBank/DDBJ databases">
        <authorList>
            <consortium name="Lawrence Berkeley National Laboratory"/>
            <person name="Steindorff A."/>
            <person name="Hensen N."/>
            <person name="Bonometti L."/>
            <person name="Westerberg I."/>
            <person name="Brannstrom I.O."/>
            <person name="Guillou S."/>
            <person name="Cros-Aarteil S."/>
            <person name="Calhoun S."/>
            <person name="Haridas S."/>
            <person name="Kuo A."/>
            <person name="Mondo S."/>
            <person name="Pangilinan J."/>
            <person name="Riley R."/>
            <person name="Labutti K."/>
            <person name="Andreopoulos B."/>
            <person name="Lipzen A."/>
            <person name="Chen C."/>
            <person name="Yanf M."/>
            <person name="Daum C."/>
            <person name="Ng V."/>
            <person name="Clum A."/>
            <person name="Ohm R."/>
            <person name="Martin F."/>
            <person name="Silar P."/>
            <person name="Natvig D."/>
            <person name="Lalanne C."/>
            <person name="Gautier V."/>
            <person name="Ament-Velasquez S.L."/>
            <person name="Kruys A."/>
            <person name="Hutchinson M.I."/>
            <person name="Powell A.J."/>
            <person name="Barry K."/>
            <person name="Miller A.N."/>
            <person name="Grigoriev I.V."/>
            <person name="Debuchy R."/>
            <person name="Gladieux P."/>
            <person name="Thoren M.H."/>
            <person name="Johannesson H."/>
        </authorList>
    </citation>
    <scope>NUCLEOTIDE SEQUENCE</scope>
    <source>
        <strain evidence="2">PSN243</strain>
    </source>
</reference>
<reference evidence="2" key="1">
    <citation type="journal article" date="2023" name="Mol. Phylogenet. Evol.">
        <title>Genome-scale phylogeny and comparative genomics of the fungal order Sordariales.</title>
        <authorList>
            <person name="Hensen N."/>
            <person name="Bonometti L."/>
            <person name="Westerberg I."/>
            <person name="Brannstrom I.O."/>
            <person name="Guillou S."/>
            <person name="Cros-Aarteil S."/>
            <person name="Calhoun S."/>
            <person name="Haridas S."/>
            <person name="Kuo A."/>
            <person name="Mondo S."/>
            <person name="Pangilinan J."/>
            <person name="Riley R."/>
            <person name="LaButti K."/>
            <person name="Andreopoulos B."/>
            <person name="Lipzen A."/>
            <person name="Chen C."/>
            <person name="Yan M."/>
            <person name="Daum C."/>
            <person name="Ng V."/>
            <person name="Clum A."/>
            <person name="Steindorff A."/>
            <person name="Ohm R.A."/>
            <person name="Martin F."/>
            <person name="Silar P."/>
            <person name="Natvig D.O."/>
            <person name="Lalanne C."/>
            <person name="Gautier V."/>
            <person name="Ament-Velasquez S.L."/>
            <person name="Kruys A."/>
            <person name="Hutchinson M.I."/>
            <person name="Powell A.J."/>
            <person name="Barry K."/>
            <person name="Miller A.N."/>
            <person name="Grigoriev I.V."/>
            <person name="Debuchy R."/>
            <person name="Gladieux P."/>
            <person name="Hiltunen Thoren M."/>
            <person name="Johannesson H."/>
        </authorList>
    </citation>
    <scope>NUCLEOTIDE SEQUENCE</scope>
    <source>
        <strain evidence="2">PSN243</strain>
    </source>
</reference>